<keyword evidence="3 7" id="KW-0134">Cell wall</keyword>
<comment type="similarity">
    <text evidence="2 7">Belongs to the fungal hydrophobin family.</text>
</comment>
<dbReference type="PROSITE" id="PS00956">
    <property type="entry name" value="HYDROPHOBIN"/>
    <property type="match status" value="1"/>
</dbReference>
<dbReference type="SMART" id="SM00075">
    <property type="entry name" value="HYDRO"/>
    <property type="match status" value="1"/>
</dbReference>
<evidence type="ECO:0000256" key="2">
    <source>
        <dbReference type="ARBA" id="ARBA00010446"/>
    </source>
</evidence>
<evidence type="ECO:0000313" key="8">
    <source>
        <dbReference type="EMBL" id="CAA7271141.1"/>
    </source>
</evidence>
<dbReference type="EMBL" id="CACVBS010000101">
    <property type="protein sequence ID" value="CAA7271141.1"/>
    <property type="molecule type" value="Genomic_DNA"/>
</dbReference>
<proteinExistence type="inferred from homology"/>
<organism evidence="8 9">
    <name type="scientific">Cyclocybe aegerita</name>
    <name type="common">Black poplar mushroom</name>
    <name type="synonym">Agrocybe aegerita</name>
    <dbReference type="NCBI Taxonomy" id="1973307"/>
    <lineage>
        <taxon>Eukaryota</taxon>
        <taxon>Fungi</taxon>
        <taxon>Dikarya</taxon>
        <taxon>Basidiomycota</taxon>
        <taxon>Agaricomycotina</taxon>
        <taxon>Agaricomycetes</taxon>
        <taxon>Agaricomycetidae</taxon>
        <taxon>Agaricales</taxon>
        <taxon>Agaricineae</taxon>
        <taxon>Bolbitiaceae</taxon>
        <taxon>Cyclocybe</taxon>
    </lineage>
</organism>
<accession>A0A8S0WJF7</accession>
<keyword evidence="6 7" id="KW-1015">Disulfide bond</keyword>
<evidence type="ECO:0000256" key="6">
    <source>
        <dbReference type="ARBA" id="ARBA00023157"/>
    </source>
</evidence>
<name>A0A8S0WJF7_CYCAE</name>
<gene>
    <name evidence="8" type="ORF">AAE3_LOCUS13347</name>
</gene>
<protein>
    <recommendedName>
        <fullName evidence="7">Hydrophobin</fullName>
    </recommendedName>
</protein>
<evidence type="ECO:0000256" key="7">
    <source>
        <dbReference type="RuleBase" id="RU365009"/>
    </source>
</evidence>
<dbReference type="Pfam" id="PF01185">
    <property type="entry name" value="Hydrophobin"/>
    <property type="match status" value="1"/>
</dbReference>
<dbReference type="GO" id="GO:0009277">
    <property type="term" value="C:fungal-type cell wall"/>
    <property type="evidence" value="ECO:0007669"/>
    <property type="project" value="InterPro"/>
</dbReference>
<comment type="caution">
    <text evidence="8">The sequence shown here is derived from an EMBL/GenBank/DDBJ whole genome shotgun (WGS) entry which is preliminary data.</text>
</comment>
<dbReference type="Proteomes" id="UP000467700">
    <property type="component" value="Unassembled WGS sequence"/>
</dbReference>
<evidence type="ECO:0000256" key="5">
    <source>
        <dbReference type="ARBA" id="ARBA00022729"/>
    </source>
</evidence>
<dbReference type="GO" id="GO:0005199">
    <property type="term" value="F:structural constituent of cell wall"/>
    <property type="evidence" value="ECO:0007669"/>
    <property type="project" value="InterPro"/>
</dbReference>
<evidence type="ECO:0000256" key="1">
    <source>
        <dbReference type="ARBA" id="ARBA00004191"/>
    </source>
</evidence>
<dbReference type="InterPro" id="IPR001338">
    <property type="entry name" value="Class_I_Hydrophobin"/>
</dbReference>
<dbReference type="CDD" id="cd23507">
    <property type="entry name" value="hydrophobin_I"/>
    <property type="match status" value="1"/>
</dbReference>
<sequence>MSSLLLRSFVVCKQDCASVASDSATKSTVHRRTVTLWRRHEIAASRTTLEGCHFLFLSVQSFFWHLGRRFALSYANFSRRVGTYWFGGCDAQISRYEISEKGLPTSSNRKPTSIRLTQQTQLTMQFRTALVPLALSALAAATTTVTVTAPSPPVSTPIPASQCNTGPVQCCNSVQAANSGGLLSPVTLILGLLGLVVQPVNAIVGLTCNPISVIGIGGNSCTAQPVCCQNNSFNGLIAIGCTPVNLNL</sequence>
<keyword evidence="9" id="KW-1185">Reference proteome</keyword>
<reference evidence="8 9" key="1">
    <citation type="submission" date="2020-01" db="EMBL/GenBank/DDBJ databases">
        <authorList>
            <person name="Gupta K D."/>
        </authorList>
    </citation>
    <scope>NUCLEOTIDE SEQUENCE [LARGE SCALE GENOMIC DNA]</scope>
</reference>
<evidence type="ECO:0000256" key="3">
    <source>
        <dbReference type="ARBA" id="ARBA00022512"/>
    </source>
</evidence>
<dbReference type="OrthoDB" id="4225815at2759"/>
<dbReference type="AlphaFoldDB" id="A0A8S0WJF7"/>
<keyword evidence="4 7" id="KW-0964">Secreted</keyword>
<dbReference type="InterPro" id="IPR019778">
    <property type="entry name" value="Class_I_Hydrophobin_CS"/>
</dbReference>
<comment type="subcellular location">
    <subcellularLocation>
        <location evidence="1 7">Secreted</location>
        <location evidence="1 7">Cell wall</location>
    </subcellularLocation>
</comment>
<keyword evidence="5 7" id="KW-0732">Signal</keyword>
<evidence type="ECO:0000313" key="9">
    <source>
        <dbReference type="Proteomes" id="UP000467700"/>
    </source>
</evidence>
<evidence type="ECO:0000256" key="4">
    <source>
        <dbReference type="ARBA" id="ARBA00022525"/>
    </source>
</evidence>